<dbReference type="RefSeq" id="WP_367993759.1">
    <property type="nucleotide sequence ID" value="NZ_JBFPJR010000014.1"/>
</dbReference>
<evidence type="ECO:0000313" key="3">
    <source>
        <dbReference type="Proteomes" id="UP001556631"/>
    </source>
</evidence>
<dbReference type="Pfam" id="PF02515">
    <property type="entry name" value="CoA_transf_3"/>
    <property type="match status" value="1"/>
</dbReference>
<accession>A0ABV3SZU0</accession>
<sequence length="391" mass="40712">MTTASRTTASGRGPLTGLRVVELGGLGPAPFAAMYLADLGADVVRIDRAGAGFEMPIDPRLDTLQRGKTRVLLDLKQDADRTVALALVDAADVLIESYRPGAADRLGLGAEECRARNPRLVYAHMTGWGQDGPLAQRAGHDPTYLALTGALHAIGRAGGPPQLPLSLVGDFGGGAMYLVAGILAALVERSVSGEGQVVDAAIVDGVSHLMANPYSLLAGGAWRDERGTNLIDSGAPFIDVYECRDGRHVAVAALEPPFYAALVDGLAASAGLEVDALPDQWDSARWPELRKHLAEAFAARDRDEWATHFADTDACVSPVLAMGEAPAHAHLRARGTFLDRDGHPEPAPAPRFDRTPAGVPAAPQSPGSADAAAVLRAWTGSAAPVASTPTA</sequence>
<dbReference type="Gene3D" id="3.40.50.10540">
    <property type="entry name" value="Crotonobetainyl-coa:carnitine coa-transferase, domain 1"/>
    <property type="match status" value="1"/>
</dbReference>
<dbReference type="GO" id="GO:0016740">
    <property type="term" value="F:transferase activity"/>
    <property type="evidence" value="ECO:0007669"/>
    <property type="project" value="UniProtKB-KW"/>
</dbReference>
<dbReference type="InterPro" id="IPR044855">
    <property type="entry name" value="CoA-Trfase_III_dom3_sf"/>
</dbReference>
<evidence type="ECO:0000313" key="2">
    <source>
        <dbReference type="EMBL" id="MEX0427922.1"/>
    </source>
</evidence>
<dbReference type="InterPro" id="IPR050509">
    <property type="entry name" value="CoA-transferase_III"/>
</dbReference>
<gene>
    <name evidence="2" type="ORF">AB3X52_09845</name>
</gene>
<dbReference type="EMBL" id="JBFPJR010000014">
    <property type="protein sequence ID" value="MEX0427922.1"/>
    <property type="molecule type" value="Genomic_DNA"/>
</dbReference>
<name>A0ABV3SZU0_9ACTN</name>
<keyword evidence="2" id="KW-0808">Transferase</keyword>
<organism evidence="2 3">
    <name type="scientific">Nocardioides eburneus</name>
    <dbReference type="NCBI Taxonomy" id="3231482"/>
    <lineage>
        <taxon>Bacteria</taxon>
        <taxon>Bacillati</taxon>
        <taxon>Actinomycetota</taxon>
        <taxon>Actinomycetes</taxon>
        <taxon>Propionibacteriales</taxon>
        <taxon>Nocardioidaceae</taxon>
        <taxon>Nocardioides</taxon>
    </lineage>
</organism>
<dbReference type="PANTHER" id="PTHR48228:SF5">
    <property type="entry name" value="ALPHA-METHYLACYL-COA RACEMASE"/>
    <property type="match status" value="1"/>
</dbReference>
<comment type="caution">
    <text evidence="2">The sequence shown here is derived from an EMBL/GenBank/DDBJ whole genome shotgun (WGS) entry which is preliminary data.</text>
</comment>
<keyword evidence="3" id="KW-1185">Reference proteome</keyword>
<dbReference type="Gene3D" id="3.30.1540.10">
    <property type="entry name" value="formyl-coa transferase, domain 3"/>
    <property type="match status" value="1"/>
</dbReference>
<reference evidence="2 3" key="1">
    <citation type="submission" date="2024-07" db="EMBL/GenBank/DDBJ databases">
        <authorList>
            <person name="Lee S."/>
            <person name="Kang M."/>
        </authorList>
    </citation>
    <scope>NUCLEOTIDE SEQUENCE [LARGE SCALE GENOMIC DNA]</scope>
    <source>
        <strain evidence="2 3">DS6</strain>
    </source>
</reference>
<dbReference type="SUPFAM" id="SSF89796">
    <property type="entry name" value="CoA-transferase family III (CaiB/BaiF)"/>
    <property type="match status" value="1"/>
</dbReference>
<evidence type="ECO:0000256" key="1">
    <source>
        <dbReference type="SAM" id="MobiDB-lite"/>
    </source>
</evidence>
<feature type="region of interest" description="Disordered" evidence="1">
    <location>
        <begin position="337"/>
        <end position="373"/>
    </location>
</feature>
<protein>
    <submittedName>
        <fullName evidence="2">CaiB/BaiF CoA transferase family protein</fullName>
    </submittedName>
</protein>
<dbReference type="InterPro" id="IPR003673">
    <property type="entry name" value="CoA-Trfase_fam_III"/>
</dbReference>
<proteinExistence type="predicted"/>
<dbReference type="InterPro" id="IPR023606">
    <property type="entry name" value="CoA-Trfase_III_dom_1_sf"/>
</dbReference>
<dbReference type="Proteomes" id="UP001556631">
    <property type="component" value="Unassembled WGS sequence"/>
</dbReference>
<dbReference type="PANTHER" id="PTHR48228">
    <property type="entry name" value="SUCCINYL-COA--D-CITRAMALATE COA-TRANSFERASE"/>
    <property type="match status" value="1"/>
</dbReference>